<dbReference type="AlphaFoldDB" id="A0AA41ULB6"/>
<protein>
    <submittedName>
        <fullName evidence="1">YdbL family protein</fullName>
    </submittedName>
</protein>
<dbReference type="EMBL" id="JALJRB010000023">
    <property type="protein sequence ID" value="MCJ8502287.1"/>
    <property type="molecule type" value="Genomic_DNA"/>
</dbReference>
<dbReference type="RefSeq" id="WP_246912820.1">
    <property type="nucleotide sequence ID" value="NZ_JALJRB010000023.1"/>
</dbReference>
<evidence type="ECO:0000313" key="1">
    <source>
        <dbReference type="EMBL" id="MCJ8502287.1"/>
    </source>
</evidence>
<evidence type="ECO:0000313" key="2">
    <source>
        <dbReference type="Proteomes" id="UP001165427"/>
    </source>
</evidence>
<proteinExistence type="predicted"/>
<reference evidence="1" key="1">
    <citation type="submission" date="2022-04" db="EMBL/GenBank/DDBJ databases">
        <title>Desulfatitalea alkaliphila sp. nov., a novel anaerobic sulfate-reducing bacterium isolated from terrestrial mud volcano, Taman Peninsula, Russia.</title>
        <authorList>
            <person name="Khomyakova M.A."/>
            <person name="Merkel A.Y."/>
            <person name="Slobodkin A.I."/>
        </authorList>
    </citation>
    <scope>NUCLEOTIDE SEQUENCE</scope>
    <source>
        <strain evidence="1">M08but</strain>
    </source>
</reference>
<comment type="caution">
    <text evidence="1">The sequence shown here is derived from an EMBL/GenBank/DDBJ whole genome shotgun (WGS) entry which is preliminary data.</text>
</comment>
<gene>
    <name evidence="1" type="ORF">MRX98_17010</name>
</gene>
<dbReference type="InterPro" id="IPR008309">
    <property type="entry name" value="YdbL"/>
</dbReference>
<keyword evidence="2" id="KW-1185">Reference proteome</keyword>
<dbReference type="Pfam" id="PF07027">
    <property type="entry name" value="DUF1318"/>
    <property type="match status" value="1"/>
</dbReference>
<name>A0AA41ULB6_9BACT</name>
<organism evidence="1 2">
    <name type="scientific">Desulfatitalea alkaliphila</name>
    <dbReference type="NCBI Taxonomy" id="2929485"/>
    <lineage>
        <taxon>Bacteria</taxon>
        <taxon>Pseudomonadati</taxon>
        <taxon>Thermodesulfobacteriota</taxon>
        <taxon>Desulfobacteria</taxon>
        <taxon>Desulfobacterales</taxon>
        <taxon>Desulfosarcinaceae</taxon>
        <taxon>Desulfatitalea</taxon>
    </lineage>
</organism>
<accession>A0AA41ULB6</accession>
<sequence>MKPINKSLILAAIAMALVIFSSGLLQADDLKTRMLERLPAITDLKARNIVGENNQGYLEILPGQSEGRDLVAAENKDRQRVYEQIAARTGTTVEVVGQRRALQIAEKAAPGEWLQDRSGRWYQN</sequence>
<dbReference type="Proteomes" id="UP001165427">
    <property type="component" value="Unassembled WGS sequence"/>
</dbReference>